<evidence type="ECO:0000256" key="3">
    <source>
        <dbReference type="ARBA" id="ARBA00022741"/>
    </source>
</evidence>
<evidence type="ECO:0000256" key="7">
    <source>
        <dbReference type="NCBIfam" id="TIGR00414"/>
    </source>
</evidence>
<reference evidence="12 13" key="1">
    <citation type="submission" date="2017-09" db="EMBL/GenBank/DDBJ databases">
        <title>Depth-based differentiation of microbial function through sediment-hosted aquifers and enrichment of novel symbionts in the deep terrestrial subsurface.</title>
        <authorList>
            <person name="Probst A.J."/>
            <person name="Ladd B."/>
            <person name="Jarett J.K."/>
            <person name="Geller-Mcgrath D.E."/>
            <person name="Sieber C.M."/>
            <person name="Emerson J.B."/>
            <person name="Anantharaman K."/>
            <person name="Thomas B.C."/>
            <person name="Malmstrom R."/>
            <person name="Stieglmeier M."/>
            <person name="Klingl A."/>
            <person name="Woyke T."/>
            <person name="Ryan C.M."/>
            <person name="Banfield J.F."/>
        </authorList>
    </citation>
    <scope>NUCLEOTIDE SEQUENCE [LARGE SCALE GENOMIC DNA]</scope>
    <source>
        <strain evidence="12">CG11_big_fil_rev_8_21_14_0_20_44_10</strain>
    </source>
</reference>
<organism evidence="12 13">
    <name type="scientific">Candidatus Portnoybacteria bacterium CG11_big_fil_rev_8_21_14_0_20_44_10</name>
    <dbReference type="NCBI Taxonomy" id="1974818"/>
    <lineage>
        <taxon>Bacteria</taxon>
        <taxon>Candidatus Portnoyibacteriota</taxon>
    </lineage>
</organism>
<gene>
    <name evidence="12" type="ORF">COV85_03515</name>
</gene>
<evidence type="ECO:0000256" key="9">
    <source>
        <dbReference type="PIRSR" id="PIRSR001529-2"/>
    </source>
</evidence>
<keyword evidence="5" id="KW-0648">Protein biosynthesis</keyword>
<evidence type="ECO:0000256" key="2">
    <source>
        <dbReference type="ARBA" id="ARBA00022598"/>
    </source>
</evidence>
<dbReference type="PROSITE" id="PS50862">
    <property type="entry name" value="AA_TRNA_LIGASE_II"/>
    <property type="match status" value="1"/>
</dbReference>
<feature type="binding site" evidence="8">
    <location>
        <position position="241"/>
    </location>
    <ligand>
        <name>L-serine</name>
        <dbReference type="ChEBI" id="CHEBI:33384"/>
    </ligand>
</feature>
<dbReference type="SUPFAM" id="SSF55681">
    <property type="entry name" value="Class II aaRS and biotin synthetases"/>
    <property type="match status" value="1"/>
</dbReference>
<dbReference type="Proteomes" id="UP000231550">
    <property type="component" value="Unassembled WGS sequence"/>
</dbReference>
<dbReference type="InterPro" id="IPR010978">
    <property type="entry name" value="tRNA-bd_arm"/>
</dbReference>
<evidence type="ECO:0000313" key="12">
    <source>
        <dbReference type="EMBL" id="PIQ74181.1"/>
    </source>
</evidence>
<dbReference type="Pfam" id="PF02403">
    <property type="entry name" value="Seryl_tRNA_N"/>
    <property type="match status" value="1"/>
</dbReference>
<dbReference type="InterPro" id="IPR006195">
    <property type="entry name" value="aa-tRNA-synth_II"/>
</dbReference>
<dbReference type="SUPFAM" id="SSF46589">
    <property type="entry name" value="tRNA-binding arm"/>
    <property type="match status" value="1"/>
</dbReference>
<dbReference type="InterPro" id="IPR033729">
    <property type="entry name" value="SerRS_core"/>
</dbReference>
<keyword evidence="6" id="KW-0030">Aminoacyl-tRNA synthetase</keyword>
<dbReference type="AlphaFoldDB" id="A0A2H0KPT8"/>
<dbReference type="Gene3D" id="3.30.930.10">
    <property type="entry name" value="Bira Bifunctional Protein, Domain 2"/>
    <property type="match status" value="1"/>
</dbReference>
<evidence type="ECO:0000256" key="5">
    <source>
        <dbReference type="ARBA" id="ARBA00022917"/>
    </source>
</evidence>
<keyword evidence="4 9" id="KW-0067">ATP-binding</keyword>
<feature type="binding site" evidence="9">
    <location>
        <begin position="361"/>
        <end position="364"/>
    </location>
    <ligand>
        <name>ATP</name>
        <dbReference type="ChEBI" id="CHEBI:30616"/>
    </ligand>
</feature>
<dbReference type="GO" id="GO:0006434">
    <property type="term" value="P:seryl-tRNA aminoacylation"/>
    <property type="evidence" value="ECO:0007669"/>
    <property type="project" value="UniProtKB-UniRule"/>
</dbReference>
<feature type="binding site" evidence="9">
    <location>
        <begin position="288"/>
        <end position="291"/>
    </location>
    <ligand>
        <name>ATP</name>
        <dbReference type="ChEBI" id="CHEBI:30616"/>
    </ligand>
</feature>
<evidence type="ECO:0000256" key="4">
    <source>
        <dbReference type="ARBA" id="ARBA00022840"/>
    </source>
</evidence>
<feature type="binding site" evidence="8">
    <location>
        <position position="394"/>
    </location>
    <ligand>
        <name>L-serine</name>
        <dbReference type="ChEBI" id="CHEBI:33384"/>
    </ligand>
</feature>
<dbReference type="EMBL" id="PCVN01000090">
    <property type="protein sequence ID" value="PIQ74181.1"/>
    <property type="molecule type" value="Genomic_DNA"/>
</dbReference>
<evidence type="ECO:0000259" key="11">
    <source>
        <dbReference type="PROSITE" id="PS50862"/>
    </source>
</evidence>
<dbReference type="Gene3D" id="1.10.287.40">
    <property type="entry name" value="Serine-tRNA synthetase, tRNA binding domain"/>
    <property type="match status" value="1"/>
</dbReference>
<name>A0A2H0KPT8_9BACT</name>
<dbReference type="PIRSF" id="PIRSF001529">
    <property type="entry name" value="Ser-tRNA-synth_IIa"/>
    <property type="match status" value="1"/>
</dbReference>
<dbReference type="EC" id="6.1.1.11" evidence="1 7"/>
<keyword evidence="2 12" id="KW-0436">Ligase</keyword>
<feature type="binding site" evidence="9">
    <location>
        <begin position="272"/>
        <end position="274"/>
    </location>
    <ligand>
        <name>ATP</name>
        <dbReference type="ChEBI" id="CHEBI:30616"/>
    </ligand>
</feature>
<dbReference type="InterPro" id="IPR015866">
    <property type="entry name" value="Ser-tRNA-synth_1_N"/>
</dbReference>
<dbReference type="InterPro" id="IPR042103">
    <property type="entry name" value="SerRS_1_N_sf"/>
</dbReference>
<dbReference type="InterPro" id="IPR045864">
    <property type="entry name" value="aa-tRNA-synth_II/BPL/LPL"/>
</dbReference>
<keyword evidence="10" id="KW-0175">Coiled coil</keyword>
<evidence type="ECO:0000256" key="10">
    <source>
        <dbReference type="SAM" id="Coils"/>
    </source>
</evidence>
<dbReference type="GO" id="GO:0004828">
    <property type="term" value="F:serine-tRNA ligase activity"/>
    <property type="evidence" value="ECO:0007669"/>
    <property type="project" value="UniProtKB-UniRule"/>
</dbReference>
<evidence type="ECO:0000256" key="6">
    <source>
        <dbReference type="ARBA" id="ARBA00023146"/>
    </source>
</evidence>
<dbReference type="Pfam" id="PF00587">
    <property type="entry name" value="tRNA-synt_2b"/>
    <property type="match status" value="1"/>
</dbReference>
<feature type="site" description="Important for serine binding" evidence="8">
    <location>
        <position position="396"/>
    </location>
</feature>
<dbReference type="GO" id="GO:0005524">
    <property type="term" value="F:ATP binding"/>
    <property type="evidence" value="ECO:0007669"/>
    <property type="project" value="UniProtKB-KW"/>
</dbReference>
<dbReference type="CDD" id="cd00770">
    <property type="entry name" value="SerRS_core"/>
    <property type="match status" value="1"/>
</dbReference>
<proteinExistence type="predicted"/>
<evidence type="ECO:0000256" key="8">
    <source>
        <dbReference type="PIRSR" id="PIRSR001529-1"/>
    </source>
</evidence>
<feature type="binding site" evidence="8">
    <location>
        <position position="272"/>
    </location>
    <ligand>
        <name>L-serine</name>
        <dbReference type="ChEBI" id="CHEBI:33384"/>
    </ligand>
</feature>
<dbReference type="PANTHER" id="PTHR11778">
    <property type="entry name" value="SERYL-TRNA SYNTHETASE"/>
    <property type="match status" value="1"/>
</dbReference>
<keyword evidence="3" id="KW-0547">Nucleotide-binding</keyword>
<sequence length="436" mass="49663">MLDIKFIRENREALKETIKNKGIDLDLGNLLATDEKRVGLMREIEDLQAEKNKLNDEMRSTDDKKKVIVRGKEIKEKIAELEPQYKEAKRQFDELMVRVPNLVSSDTPVGKNSDDNAEVEKWGDIPKFDFGPKDHVQLGKDLDILDLERGAKVGGYRGYYLKNEGTLLVMALMMHAMQKMVECGYKPMIPPTLVKSFALFGSGYFSGLEYNGEVDEVYQVATSDKEVDGTKSKEKKFLVGTAEPSLLAYYSDEVLEESRLPIRICGYSQCYRSEIGSYGKDTKGFYRVHEFMKIEQVVITAANMAESNKLQDEMVSISKEIHRDLGLPYRLLQICTGDMSPGKHRAFDIEVWLPASNRWAETGSASNFLDWQARRLNVKYIDKEGNRKFVYMLNNTALPSVRPFIAILENYQQKDGSVVVPEVLRKYVGKDVIGVK</sequence>
<protein>
    <recommendedName>
        <fullName evidence="1 7">Serine--tRNA ligase</fullName>
        <ecNumber evidence="1 7">6.1.1.11</ecNumber>
    </recommendedName>
</protein>
<dbReference type="NCBIfam" id="TIGR00414">
    <property type="entry name" value="serS"/>
    <property type="match status" value="1"/>
</dbReference>
<comment type="caution">
    <text evidence="12">The sequence shown here is derived from an EMBL/GenBank/DDBJ whole genome shotgun (WGS) entry which is preliminary data.</text>
</comment>
<dbReference type="GO" id="GO:0005737">
    <property type="term" value="C:cytoplasm"/>
    <property type="evidence" value="ECO:0007669"/>
    <property type="project" value="UniProtKB-UniRule"/>
</dbReference>
<feature type="domain" description="Aminoacyl-transfer RNA synthetases class-II family profile" evidence="11">
    <location>
        <begin position="134"/>
        <end position="421"/>
    </location>
</feature>
<dbReference type="InterPro" id="IPR002317">
    <property type="entry name" value="Ser-tRNA-ligase_type_1"/>
</dbReference>
<accession>A0A2H0KPT8</accession>
<evidence type="ECO:0000313" key="13">
    <source>
        <dbReference type="Proteomes" id="UP000231550"/>
    </source>
</evidence>
<feature type="binding site" evidence="8">
    <location>
        <position position="295"/>
    </location>
    <ligand>
        <name>L-serine</name>
        <dbReference type="ChEBI" id="CHEBI:33384"/>
    </ligand>
</feature>
<feature type="coiled-coil region" evidence="10">
    <location>
        <begin position="30"/>
        <end position="64"/>
    </location>
</feature>
<evidence type="ECO:0000256" key="1">
    <source>
        <dbReference type="ARBA" id="ARBA00012840"/>
    </source>
</evidence>
<dbReference type="PRINTS" id="PR00981">
    <property type="entry name" value="TRNASYNTHSER"/>
</dbReference>
<dbReference type="InterPro" id="IPR002314">
    <property type="entry name" value="aa-tRNA-synt_IIb"/>
</dbReference>